<evidence type="ECO:0000256" key="4">
    <source>
        <dbReference type="SAM" id="SignalP"/>
    </source>
</evidence>
<reference evidence="7 8" key="1">
    <citation type="journal article" date="2018" name="Nat. Genet.">
        <title>The Rosa genome provides new insights in the design of modern roses.</title>
        <authorList>
            <person name="Bendahmane M."/>
        </authorList>
    </citation>
    <scope>NUCLEOTIDE SEQUENCE [LARGE SCALE GENOMIC DNA]</scope>
    <source>
        <strain evidence="8">cv. Old Blush</strain>
    </source>
</reference>
<feature type="chain" id="PRO_5015118117" evidence="4">
    <location>
        <begin position="17"/>
        <end position="223"/>
    </location>
</feature>
<keyword evidence="2 4" id="KW-0732">Signal</keyword>
<dbReference type="Pfam" id="PF08263">
    <property type="entry name" value="LRRNT_2"/>
    <property type="match status" value="1"/>
</dbReference>
<dbReference type="Pfam" id="PF23598">
    <property type="entry name" value="LRR_14"/>
    <property type="match status" value="1"/>
</dbReference>
<dbReference type="InterPro" id="IPR013210">
    <property type="entry name" value="LRR_N_plant-typ"/>
</dbReference>
<feature type="signal peptide" evidence="4">
    <location>
        <begin position="1"/>
        <end position="16"/>
    </location>
</feature>
<organism evidence="7 8">
    <name type="scientific">Rosa chinensis</name>
    <name type="common">China rose</name>
    <dbReference type="NCBI Taxonomy" id="74649"/>
    <lineage>
        <taxon>Eukaryota</taxon>
        <taxon>Viridiplantae</taxon>
        <taxon>Streptophyta</taxon>
        <taxon>Embryophyta</taxon>
        <taxon>Tracheophyta</taxon>
        <taxon>Spermatophyta</taxon>
        <taxon>Magnoliopsida</taxon>
        <taxon>eudicotyledons</taxon>
        <taxon>Gunneridae</taxon>
        <taxon>Pentapetalae</taxon>
        <taxon>rosids</taxon>
        <taxon>fabids</taxon>
        <taxon>Rosales</taxon>
        <taxon>Rosaceae</taxon>
        <taxon>Rosoideae</taxon>
        <taxon>Rosoideae incertae sedis</taxon>
        <taxon>Rosa</taxon>
    </lineage>
</organism>
<dbReference type="FunFam" id="3.80.10.10:FF:000024">
    <property type="entry name" value="Somatic embryogenesis receptor kinase 1"/>
    <property type="match status" value="1"/>
</dbReference>
<dbReference type="EC" id="2.7.-.-" evidence="7"/>
<name>A0A2P6R052_ROSCH</name>
<dbReference type="EMBL" id="PDCK01000042">
    <property type="protein sequence ID" value="PRQ39818.1"/>
    <property type="molecule type" value="Genomic_DNA"/>
</dbReference>
<dbReference type="InterPro" id="IPR032675">
    <property type="entry name" value="LRR_dom_sf"/>
</dbReference>
<keyword evidence="7" id="KW-0808">Transferase</keyword>
<dbReference type="AlphaFoldDB" id="A0A2P6R052"/>
<accession>A0A2P6R052</accession>
<dbReference type="SUPFAM" id="SSF52058">
    <property type="entry name" value="L domain-like"/>
    <property type="match status" value="1"/>
</dbReference>
<evidence type="ECO:0000259" key="6">
    <source>
        <dbReference type="Pfam" id="PF23598"/>
    </source>
</evidence>
<dbReference type="InterPro" id="IPR055414">
    <property type="entry name" value="LRR_R13L4/SHOC2-like"/>
</dbReference>
<evidence type="ECO:0000256" key="3">
    <source>
        <dbReference type="ARBA" id="ARBA00022737"/>
    </source>
</evidence>
<evidence type="ECO:0000259" key="5">
    <source>
        <dbReference type="Pfam" id="PF08263"/>
    </source>
</evidence>
<evidence type="ECO:0000256" key="2">
    <source>
        <dbReference type="ARBA" id="ARBA00022729"/>
    </source>
</evidence>
<keyword evidence="3" id="KW-0677">Repeat</keyword>
<evidence type="ECO:0000256" key="1">
    <source>
        <dbReference type="ARBA" id="ARBA00022614"/>
    </source>
</evidence>
<protein>
    <submittedName>
        <fullName evidence="7">Putative transferase</fullName>
        <ecNumber evidence="7">2.7.-.-</ecNumber>
    </submittedName>
</protein>
<dbReference type="OrthoDB" id="406235at2759"/>
<dbReference type="Gene3D" id="3.80.10.10">
    <property type="entry name" value="Ribonuclease Inhibitor"/>
    <property type="match status" value="1"/>
</dbReference>
<proteinExistence type="predicted"/>
<sequence>MVSRVLLCFLFAVATASVDCNLEGDILYSWKTMLVDPNNVLASWNLTFPNPCSWFHVTCNNENIVTRLDLGNAGLSGPIIPALANLTNLQYLELYQNKFNGSIPSELGHLKDLVSLDLYWNQLSGSIPETLGHLNSLRFLRVFRNNLTGPIPWSLGNLTSLQILKLNKNRLTGALPVEVIELVRFGNLGVLDVSNNLLAGTVHPTNSTGFAVTKIIQDPKARN</sequence>
<keyword evidence="1" id="KW-0433">Leucine-rich repeat</keyword>
<evidence type="ECO:0000313" key="8">
    <source>
        <dbReference type="Proteomes" id="UP000238479"/>
    </source>
</evidence>
<dbReference type="PANTHER" id="PTHR47988">
    <property type="entry name" value="SOMATIC EMBRYOGENESIS RECEPTOR KINASE 1"/>
    <property type="match status" value="1"/>
</dbReference>
<evidence type="ECO:0000313" key="7">
    <source>
        <dbReference type="EMBL" id="PRQ39818.1"/>
    </source>
</evidence>
<feature type="domain" description="Disease resistance R13L4/SHOC-2-like LRR" evidence="6">
    <location>
        <begin position="76"/>
        <end position="193"/>
    </location>
</feature>
<gene>
    <name evidence="7" type="ORF">RchiOBHm_Chr4g0429381</name>
</gene>
<comment type="caution">
    <text evidence="7">The sequence shown here is derived from an EMBL/GenBank/DDBJ whole genome shotgun (WGS) entry which is preliminary data.</text>
</comment>
<dbReference type="GO" id="GO:0016740">
    <property type="term" value="F:transferase activity"/>
    <property type="evidence" value="ECO:0007669"/>
    <property type="project" value="UniProtKB-KW"/>
</dbReference>
<dbReference type="Gramene" id="PRQ39818">
    <property type="protein sequence ID" value="PRQ39818"/>
    <property type="gene ID" value="RchiOBHm_Chr4g0429381"/>
</dbReference>
<dbReference type="Proteomes" id="UP000238479">
    <property type="component" value="Chromosome 4"/>
</dbReference>
<keyword evidence="8" id="KW-1185">Reference proteome</keyword>
<dbReference type="OMA" id="YLMLYGN"/>
<feature type="domain" description="Leucine-rich repeat-containing N-terminal plant-type" evidence="5">
    <location>
        <begin position="21"/>
        <end position="60"/>
    </location>
</feature>